<evidence type="ECO:0000313" key="2">
    <source>
        <dbReference type="Proteomes" id="UP000581189"/>
    </source>
</evidence>
<organism evidence="1 2">
    <name type="scientific">Aquipseudomonas guryensis</name>
    <dbReference type="NCBI Taxonomy" id="2759165"/>
    <lineage>
        <taxon>Bacteria</taxon>
        <taxon>Pseudomonadati</taxon>
        <taxon>Pseudomonadota</taxon>
        <taxon>Gammaproteobacteria</taxon>
        <taxon>Pseudomonadales</taxon>
        <taxon>Pseudomonadaceae</taxon>
        <taxon>Aquipseudomonas</taxon>
    </lineage>
</organism>
<reference evidence="1 2" key="1">
    <citation type="submission" date="2020-08" db="EMBL/GenBank/DDBJ databases">
        <authorList>
            <person name="Kim C.M."/>
        </authorList>
    </citation>
    <scope>NUCLEOTIDE SEQUENCE [LARGE SCALE GENOMIC DNA]</scope>
    <source>
        <strain evidence="1 2">SR9</strain>
    </source>
</reference>
<keyword evidence="2" id="KW-1185">Reference proteome</keyword>
<dbReference type="RefSeq" id="WP_182832923.1">
    <property type="nucleotide sequence ID" value="NZ_JACJFN010000001.1"/>
</dbReference>
<dbReference type="AlphaFoldDB" id="A0A7W4DAF5"/>
<evidence type="ECO:0008006" key="3">
    <source>
        <dbReference type="Google" id="ProtNLM"/>
    </source>
</evidence>
<comment type="caution">
    <text evidence="1">The sequence shown here is derived from an EMBL/GenBank/DDBJ whole genome shotgun (WGS) entry which is preliminary data.</text>
</comment>
<protein>
    <recommendedName>
        <fullName evidence="3">CDP-Glycerol:Poly(Glycerophosphate) glycerophosphotransferase</fullName>
    </recommendedName>
</protein>
<name>A0A7W4DAF5_9GAMM</name>
<sequence>MKVLAAIKFVFLFYKGLERNFKIIGYGRVPEIYITEKVTEKYAFAKGFRSIGAVVKNLKRELFAGAVRNFDFPDAQVLFCGASENNEREFRYFAEAFSSLGESVKYSRVNNVSFFEQTRSRHSPKTRSVFILIFILSLIYTVRIKICPTSYKYLVSYARLFGWVYLSAIDRVDATKLAVVANDHTDLPVAFSMVMQLFGVRMLYLQHAEVTEKFPALDFDYSILRNVRSRRVYEGIAPVKGSVFVIPRVFELPGIANLSNSLPANIHVVVYLSSVFDAVQVRICIEALKNNPNIISVSIKRHPRVPVEKIHSVVGVEVFDVVPGHEHVAVVPNSSVAVELLEAGVRVYQYFALDSVSPDYYGFVRDGITRELTAGDLCTSFWNDDFYSKDWLSKFKVYSPAVDEEWRAVLLEAQDKIGALLRD</sequence>
<accession>A0A7W4DAF5</accession>
<dbReference type="Proteomes" id="UP000581189">
    <property type="component" value="Unassembled WGS sequence"/>
</dbReference>
<dbReference type="EMBL" id="JACJFN010000001">
    <property type="protein sequence ID" value="MBB1518923.1"/>
    <property type="molecule type" value="Genomic_DNA"/>
</dbReference>
<evidence type="ECO:0000313" key="1">
    <source>
        <dbReference type="EMBL" id="MBB1518923.1"/>
    </source>
</evidence>
<gene>
    <name evidence="1" type="ORF">H3H45_06685</name>
</gene>
<proteinExistence type="predicted"/>